<dbReference type="InterPro" id="IPR050900">
    <property type="entry name" value="Transposase_IS3/IS150/IS904"/>
</dbReference>
<dbReference type="InterPro" id="IPR025948">
    <property type="entry name" value="HTH-like_dom"/>
</dbReference>
<dbReference type="InterPro" id="IPR036397">
    <property type="entry name" value="RNaseH_sf"/>
</dbReference>
<dbReference type="Gene3D" id="3.30.420.10">
    <property type="entry name" value="Ribonuclease H-like superfamily/Ribonuclease H"/>
    <property type="match status" value="1"/>
</dbReference>
<dbReference type="STRING" id="1804984.AYM40_04860"/>
<dbReference type="PANTHER" id="PTHR46889:SF4">
    <property type="entry name" value="TRANSPOSASE INSO FOR INSERTION SEQUENCE ELEMENT IS911B-RELATED"/>
    <property type="match status" value="1"/>
</dbReference>
<dbReference type="Pfam" id="PF13333">
    <property type="entry name" value="rve_2"/>
    <property type="match status" value="1"/>
</dbReference>
<dbReference type="GO" id="GO:0015074">
    <property type="term" value="P:DNA integration"/>
    <property type="evidence" value="ECO:0007669"/>
    <property type="project" value="InterPro"/>
</dbReference>
<dbReference type="PROSITE" id="PS50994">
    <property type="entry name" value="INTEGRASE"/>
    <property type="match status" value="1"/>
</dbReference>
<dbReference type="InterPro" id="IPR001584">
    <property type="entry name" value="Integrase_cat-core"/>
</dbReference>
<dbReference type="InterPro" id="IPR048020">
    <property type="entry name" value="Transpos_IS3"/>
</dbReference>
<name>A0A160FIR4_9BURK</name>
<dbReference type="InterPro" id="IPR012337">
    <property type="entry name" value="RNaseH-like_sf"/>
</dbReference>
<protein>
    <submittedName>
        <fullName evidence="2">Integrase</fullName>
    </submittedName>
</protein>
<evidence type="ECO:0000313" key="2">
    <source>
        <dbReference type="EMBL" id="ANB71778.1"/>
    </source>
</evidence>
<dbReference type="SUPFAM" id="SSF53098">
    <property type="entry name" value="Ribonuclease H-like"/>
    <property type="match status" value="1"/>
</dbReference>
<gene>
    <name evidence="2" type="ORF">AYM40_04860</name>
</gene>
<dbReference type="GO" id="GO:0003676">
    <property type="term" value="F:nucleic acid binding"/>
    <property type="evidence" value="ECO:0007669"/>
    <property type="project" value="InterPro"/>
</dbReference>
<dbReference type="Proteomes" id="UP000076852">
    <property type="component" value="Chromosome 1"/>
</dbReference>
<keyword evidence="3" id="KW-1185">Reference proteome</keyword>
<evidence type="ECO:0000259" key="1">
    <source>
        <dbReference type="PROSITE" id="PS50994"/>
    </source>
</evidence>
<accession>A0A160FIR4</accession>
<dbReference type="Pfam" id="PF00665">
    <property type="entry name" value="rve"/>
    <property type="match status" value="1"/>
</dbReference>
<dbReference type="PANTHER" id="PTHR46889">
    <property type="entry name" value="TRANSPOSASE INSF FOR INSERTION SEQUENCE IS3B-RELATED"/>
    <property type="match status" value="1"/>
</dbReference>
<reference evidence="2 3" key="1">
    <citation type="journal article" date="2016" name="Gene">
        <title>PacBio SMRT assembly of a complex multi-replicon genome reveals chlorocatechol degradative operon in a region of genome plasticity.</title>
        <authorList>
            <person name="Ricker N."/>
            <person name="Shen S.Y."/>
            <person name="Goordial J."/>
            <person name="Jin S."/>
            <person name="Fulthorpe R.R."/>
        </authorList>
    </citation>
    <scope>NUCLEOTIDE SEQUENCE [LARGE SCALE GENOMIC DNA]</scope>
    <source>
        <strain evidence="2 3">OLGA172</strain>
    </source>
</reference>
<dbReference type="Pfam" id="PF13276">
    <property type="entry name" value="HTH_21"/>
    <property type="match status" value="1"/>
</dbReference>
<feature type="domain" description="Integrase catalytic" evidence="1">
    <location>
        <begin position="126"/>
        <end position="288"/>
    </location>
</feature>
<sequence>MKCAFIDRNRHHWPVSVLCEALEVSPSGYHQRQQRSAKDKPQRGYMSNDALLAHIKATHAQVKGEYGWPRMWKELLARGVRVGKERVRKLMAQHGIRARHKRKYIATTNSNHNLPVAPNLLGRDFTASAPNQVWTSDITYLATAEGWVYLAVIIDMFSRQVVGWSMQPHMKAELVTDALRMAWFRRRPEAGVIVHSDRGSQYCGGLFQDTLKAYGMRSSMSRRGDCWDNAPTESLWGSLKVARMHGRHFTTRRAAMDEVIDWLSFYNARRLHSTLDYVSPMTFEKNWFAAQQGRAA</sequence>
<proteinExistence type="predicted"/>
<evidence type="ECO:0000313" key="3">
    <source>
        <dbReference type="Proteomes" id="UP000076852"/>
    </source>
</evidence>
<organism evidence="2 3">
    <name type="scientific">Paraburkholderia phytofirmans OLGA172</name>
    <dbReference type="NCBI Taxonomy" id="1417228"/>
    <lineage>
        <taxon>Bacteria</taxon>
        <taxon>Pseudomonadati</taxon>
        <taxon>Pseudomonadota</taxon>
        <taxon>Betaproteobacteria</taxon>
        <taxon>Burkholderiales</taxon>
        <taxon>Burkholderiaceae</taxon>
        <taxon>Paraburkholderia</taxon>
    </lineage>
</organism>
<dbReference type="KEGG" id="buz:AYM40_04860"/>
<dbReference type="EMBL" id="CP014578">
    <property type="protein sequence ID" value="ANB71778.1"/>
    <property type="molecule type" value="Genomic_DNA"/>
</dbReference>
<dbReference type="AlphaFoldDB" id="A0A160FIR4"/>
<dbReference type="NCBIfam" id="NF033516">
    <property type="entry name" value="transpos_IS3"/>
    <property type="match status" value="1"/>
</dbReference>